<organism evidence="1 2">
    <name type="scientific">Candidatus Lloydbacteria bacterium RIFCSPHIGHO2_02_FULL_51_22</name>
    <dbReference type="NCBI Taxonomy" id="1798663"/>
    <lineage>
        <taxon>Bacteria</taxon>
        <taxon>Candidatus Lloydiibacteriota</taxon>
    </lineage>
</organism>
<dbReference type="AlphaFoldDB" id="A0A1G2DAR3"/>
<evidence type="ECO:0000313" key="2">
    <source>
        <dbReference type="Proteomes" id="UP000178099"/>
    </source>
</evidence>
<reference evidence="1 2" key="1">
    <citation type="journal article" date="2016" name="Nat. Commun.">
        <title>Thousands of microbial genomes shed light on interconnected biogeochemical processes in an aquifer system.</title>
        <authorList>
            <person name="Anantharaman K."/>
            <person name="Brown C.T."/>
            <person name="Hug L.A."/>
            <person name="Sharon I."/>
            <person name="Castelle C.J."/>
            <person name="Probst A.J."/>
            <person name="Thomas B.C."/>
            <person name="Singh A."/>
            <person name="Wilkins M.J."/>
            <person name="Karaoz U."/>
            <person name="Brodie E.L."/>
            <person name="Williams K.H."/>
            <person name="Hubbard S.S."/>
            <person name="Banfield J.F."/>
        </authorList>
    </citation>
    <scope>NUCLEOTIDE SEQUENCE [LARGE SCALE GENOMIC DNA]</scope>
</reference>
<sequence>MPQPQTESHAWFGDTLPGSKWRLTHHTGMGDPEVIMMKLWEEENVRGGIIPVAGPRRELFTHQRTPIEAILLLNEKGGLSGEITERDRQVVNAVVQWFATNCGRALHEEFRERTTAAYRKRHNLK</sequence>
<proteinExistence type="predicted"/>
<gene>
    <name evidence="1" type="ORF">A3D67_01800</name>
</gene>
<dbReference type="EMBL" id="MHLN01000033">
    <property type="protein sequence ID" value="OGZ10714.1"/>
    <property type="molecule type" value="Genomic_DNA"/>
</dbReference>
<protein>
    <submittedName>
        <fullName evidence="1">Uncharacterized protein</fullName>
    </submittedName>
</protein>
<accession>A0A1G2DAR3</accession>
<name>A0A1G2DAR3_9BACT</name>
<dbReference type="Proteomes" id="UP000178099">
    <property type="component" value="Unassembled WGS sequence"/>
</dbReference>
<evidence type="ECO:0000313" key="1">
    <source>
        <dbReference type="EMBL" id="OGZ10714.1"/>
    </source>
</evidence>
<comment type="caution">
    <text evidence="1">The sequence shown here is derived from an EMBL/GenBank/DDBJ whole genome shotgun (WGS) entry which is preliminary data.</text>
</comment>